<dbReference type="CDD" id="cd07034">
    <property type="entry name" value="TPP_PYR_PFOR_IOR-alpha_like"/>
    <property type="match status" value="1"/>
</dbReference>
<dbReference type="Pfam" id="PF01855">
    <property type="entry name" value="POR_N"/>
    <property type="match status" value="1"/>
</dbReference>
<dbReference type="InterPro" id="IPR019752">
    <property type="entry name" value="Pyrv/ketoisovalerate_OxRed_cat"/>
</dbReference>
<dbReference type="SUPFAM" id="SSF52922">
    <property type="entry name" value="TK C-terminal domain-like"/>
    <property type="match status" value="1"/>
</dbReference>
<organism evidence="6 7">
    <name type="scientific">Candidatus Abawacabacteria bacterium RBG_16_42_10</name>
    <dbReference type="NCBI Taxonomy" id="1817814"/>
    <lineage>
        <taxon>Bacteria</taxon>
        <taxon>Candidatus Abawacaibacteriota</taxon>
    </lineage>
</organism>
<gene>
    <name evidence="6" type="ORF">A2V81_00010</name>
</gene>
<dbReference type="Gene3D" id="3.40.50.970">
    <property type="match status" value="1"/>
</dbReference>
<evidence type="ECO:0008006" key="8">
    <source>
        <dbReference type="Google" id="ProtNLM"/>
    </source>
</evidence>
<dbReference type="EMBL" id="MEWR01000013">
    <property type="protein sequence ID" value="OGC81995.1"/>
    <property type="molecule type" value="Genomic_DNA"/>
</dbReference>
<feature type="coiled-coil region" evidence="2">
    <location>
        <begin position="441"/>
        <end position="468"/>
    </location>
</feature>
<dbReference type="PANTHER" id="PTHR32154">
    <property type="entry name" value="PYRUVATE-FLAVODOXIN OXIDOREDUCTASE-RELATED"/>
    <property type="match status" value="1"/>
</dbReference>
<evidence type="ECO:0000313" key="7">
    <source>
        <dbReference type="Proteomes" id="UP000177614"/>
    </source>
</evidence>
<evidence type="ECO:0000256" key="1">
    <source>
        <dbReference type="ARBA" id="ARBA00023002"/>
    </source>
</evidence>
<evidence type="ECO:0000259" key="3">
    <source>
        <dbReference type="Pfam" id="PF01558"/>
    </source>
</evidence>
<dbReference type="InterPro" id="IPR029061">
    <property type="entry name" value="THDP-binding"/>
</dbReference>
<feature type="domain" description="Pyruvate flavodoxin/ferredoxin oxidoreductase pyrimidine binding" evidence="4">
    <location>
        <begin position="214"/>
        <end position="451"/>
    </location>
</feature>
<dbReference type="FunFam" id="3.40.50.920:FF:000009">
    <property type="entry name" value="2-oxoglutarate ferredoxin oxidoreductase subunit alpha"/>
    <property type="match status" value="1"/>
</dbReference>
<dbReference type="Pfam" id="PF01558">
    <property type="entry name" value="POR"/>
    <property type="match status" value="1"/>
</dbReference>
<sequence length="600" mass="66357">MNKQELSILVGGEAGAGLDTTGQILLLCSSRGGLYAFGNTEIPSLIRGGHNSFSVRISSEKVLGHMQQVHILLALNEETIVLHQEDVSEDGAIIYDGDILQNIEKKSWFRKDRQYIAVPLTSFAKTIAQDPIAKNMVAIGAAFALADYDINFVESVIDKHFKRKGEIIVKRNHDAVLAGYGHVKAQNIDFAYTLKKTNDPAKILLSGNDAICLGAIRAGVKFVGEYPMTPSSSILHYMASEAHEYNIAVRQTEDELAAVNTIIGAGFAGVRAMAATSGGGFSLMTEALGLSGMTETPIVIALCQRPGPSTGLPTRSEQGDLEFAIHASQGEFPRLILAPGDSEECFYMTGDAFNYAEEYQTPVIIMSDKYLSESKQTVDELDQQDITIERGKLLSDEEIARSPFRRFAWSDDGISGRSIPGQPKGMFVVASDEHDPTGNICEDSDNRKMQMEKRMQKLTTASKAIKEKYRVYGSERANILLVSWGGTKGMILEAQEMLKSQGISTKFLQMTVILPFPHDILKLLEKTATVIAIEQNYSAQLARVIRRETGFLIPHEIVKYTGRPFFAKELTETIQHILDPEKQPNVPKYITYRERNKMKM</sequence>
<evidence type="ECO:0000259" key="5">
    <source>
        <dbReference type="Pfam" id="PF02780"/>
    </source>
</evidence>
<dbReference type="InterPro" id="IPR002869">
    <property type="entry name" value="Pyrv_flavodox_OxRed_cen"/>
</dbReference>
<dbReference type="InterPro" id="IPR033248">
    <property type="entry name" value="Transketolase_C"/>
</dbReference>
<feature type="domain" description="Transketolase C-terminal" evidence="5">
    <location>
        <begin position="475"/>
        <end position="538"/>
    </location>
</feature>
<dbReference type="Gene3D" id="3.40.920.10">
    <property type="entry name" value="Pyruvate-ferredoxin oxidoreductase, PFOR, domain III"/>
    <property type="match status" value="1"/>
</dbReference>
<dbReference type="InterPro" id="IPR009014">
    <property type="entry name" value="Transketo_C/PFOR_II"/>
</dbReference>
<feature type="domain" description="Pyruvate/ketoisovalerate oxidoreductase catalytic" evidence="3">
    <location>
        <begin position="14"/>
        <end position="180"/>
    </location>
</feature>
<dbReference type="NCBIfam" id="TIGR03710">
    <property type="entry name" value="OAFO_sf"/>
    <property type="match status" value="1"/>
</dbReference>
<dbReference type="Gene3D" id="3.40.50.920">
    <property type="match status" value="1"/>
</dbReference>
<dbReference type="InterPro" id="IPR050722">
    <property type="entry name" value="Pyruvate:ferred/Flavod_OxRd"/>
</dbReference>
<dbReference type="PANTHER" id="PTHR32154:SF20">
    <property type="entry name" value="2-OXOGLUTARATE OXIDOREDUCTASE SUBUNIT KORA"/>
    <property type="match status" value="1"/>
</dbReference>
<accession>A0A1F4XJW0</accession>
<dbReference type="InterPro" id="IPR022367">
    <property type="entry name" value="2-oxoacid/accept_OxRdtase_asu"/>
</dbReference>
<dbReference type="AlphaFoldDB" id="A0A1F4XJW0"/>
<keyword evidence="1" id="KW-0560">Oxidoreductase</keyword>
<evidence type="ECO:0000259" key="4">
    <source>
        <dbReference type="Pfam" id="PF01855"/>
    </source>
</evidence>
<dbReference type="SUPFAM" id="SSF52518">
    <property type="entry name" value="Thiamin diphosphate-binding fold (THDP-binding)"/>
    <property type="match status" value="1"/>
</dbReference>
<dbReference type="Proteomes" id="UP000177614">
    <property type="component" value="Unassembled WGS sequence"/>
</dbReference>
<keyword evidence="2" id="KW-0175">Coiled coil</keyword>
<dbReference type="FunFam" id="3.40.50.970:FF:000022">
    <property type="entry name" value="2-oxoglutarate ferredoxin oxidoreductase alpha subunit"/>
    <property type="match status" value="1"/>
</dbReference>
<dbReference type="GO" id="GO:0016903">
    <property type="term" value="F:oxidoreductase activity, acting on the aldehyde or oxo group of donors"/>
    <property type="evidence" value="ECO:0007669"/>
    <property type="project" value="InterPro"/>
</dbReference>
<dbReference type="InterPro" id="IPR002880">
    <property type="entry name" value="Pyrv_Fd/Flavodoxin_OxRdtase_N"/>
</dbReference>
<evidence type="ECO:0000256" key="2">
    <source>
        <dbReference type="SAM" id="Coils"/>
    </source>
</evidence>
<reference evidence="6 7" key="1">
    <citation type="journal article" date="2016" name="Nat. Commun.">
        <title>Thousands of microbial genomes shed light on interconnected biogeochemical processes in an aquifer system.</title>
        <authorList>
            <person name="Anantharaman K."/>
            <person name="Brown C.T."/>
            <person name="Hug L.A."/>
            <person name="Sharon I."/>
            <person name="Castelle C.J."/>
            <person name="Probst A.J."/>
            <person name="Thomas B.C."/>
            <person name="Singh A."/>
            <person name="Wilkins M.J."/>
            <person name="Karaoz U."/>
            <person name="Brodie E.L."/>
            <person name="Williams K.H."/>
            <person name="Hubbard S.S."/>
            <person name="Banfield J.F."/>
        </authorList>
    </citation>
    <scope>NUCLEOTIDE SEQUENCE [LARGE SCALE GENOMIC DNA]</scope>
</reference>
<protein>
    <recommendedName>
        <fullName evidence="8">2-oxoacid:ferredoxin oxidoreductase subunit alpha</fullName>
    </recommendedName>
</protein>
<dbReference type="GO" id="GO:0006979">
    <property type="term" value="P:response to oxidative stress"/>
    <property type="evidence" value="ECO:0007669"/>
    <property type="project" value="TreeGrafter"/>
</dbReference>
<proteinExistence type="predicted"/>
<evidence type="ECO:0000313" key="6">
    <source>
        <dbReference type="EMBL" id="OGC81995.1"/>
    </source>
</evidence>
<dbReference type="STRING" id="1817814.A2V81_00010"/>
<dbReference type="Pfam" id="PF02780">
    <property type="entry name" value="Transketolase_C"/>
    <property type="match status" value="1"/>
</dbReference>
<dbReference type="SUPFAM" id="SSF53323">
    <property type="entry name" value="Pyruvate-ferredoxin oxidoreductase, PFOR, domain III"/>
    <property type="match status" value="1"/>
</dbReference>
<comment type="caution">
    <text evidence="6">The sequence shown here is derived from an EMBL/GenBank/DDBJ whole genome shotgun (WGS) entry which is preliminary data.</text>
</comment>
<name>A0A1F4XJW0_9BACT</name>